<dbReference type="InterPro" id="IPR036291">
    <property type="entry name" value="NAD(P)-bd_dom_sf"/>
</dbReference>
<dbReference type="Gene3D" id="3.40.50.720">
    <property type="entry name" value="NAD(P)-binding Rossmann-like Domain"/>
    <property type="match status" value="1"/>
</dbReference>
<reference evidence="4" key="2">
    <citation type="submission" date="2016-11" db="UniProtKB">
        <authorList>
            <consortium name="WormBaseParasite"/>
        </authorList>
    </citation>
    <scope>IDENTIFICATION</scope>
</reference>
<dbReference type="PANTHER" id="PTHR24320">
    <property type="entry name" value="RETINOL DEHYDROGENASE"/>
    <property type="match status" value="1"/>
</dbReference>
<evidence type="ECO:0000256" key="2">
    <source>
        <dbReference type="ARBA" id="ARBA00023002"/>
    </source>
</evidence>
<evidence type="ECO:0000313" key="4">
    <source>
        <dbReference type="WBParaSite" id="EN70_10899"/>
    </source>
</evidence>
<reference evidence="3" key="1">
    <citation type="submission" date="2012-04" db="EMBL/GenBank/DDBJ databases">
        <title>The Genome Sequence of Loa loa.</title>
        <authorList>
            <consortium name="The Broad Institute Genome Sequencing Platform"/>
            <consortium name="Broad Institute Genome Sequencing Center for Infectious Disease"/>
            <person name="Nutman T.B."/>
            <person name="Fink D.L."/>
            <person name="Russ C."/>
            <person name="Young S."/>
            <person name="Zeng Q."/>
            <person name="Gargeya S."/>
            <person name="Alvarado L."/>
            <person name="Berlin A."/>
            <person name="Chapman S.B."/>
            <person name="Chen Z."/>
            <person name="Freedman E."/>
            <person name="Gellesch M."/>
            <person name="Goldberg J."/>
            <person name="Griggs A."/>
            <person name="Gujja S."/>
            <person name="Heilman E.R."/>
            <person name="Heiman D."/>
            <person name="Howarth C."/>
            <person name="Mehta T."/>
            <person name="Neiman D."/>
            <person name="Pearson M."/>
            <person name="Roberts A."/>
            <person name="Saif S."/>
            <person name="Shea T."/>
            <person name="Shenoy N."/>
            <person name="Sisk P."/>
            <person name="Stolte C."/>
            <person name="Sykes S."/>
            <person name="White J."/>
            <person name="Yandava C."/>
            <person name="Haas B."/>
            <person name="Henn M.R."/>
            <person name="Nusbaum C."/>
            <person name="Birren B."/>
        </authorList>
    </citation>
    <scope>NUCLEOTIDE SEQUENCE [LARGE SCALE GENOMIC DNA]</scope>
</reference>
<name>A0A1I7V822_LOALO</name>
<dbReference type="InterPro" id="IPR002347">
    <property type="entry name" value="SDR_fam"/>
</dbReference>
<comment type="similarity">
    <text evidence="1">Belongs to the short-chain dehydrogenases/reductases (SDR) family.</text>
</comment>
<dbReference type="WBParaSite" id="EN70_10899">
    <property type="protein sequence ID" value="EN70_10899"/>
    <property type="gene ID" value="EN70_10899"/>
</dbReference>
<accession>A0A1I7V822</accession>
<proteinExistence type="inferred from homology"/>
<dbReference type="Proteomes" id="UP000095285">
    <property type="component" value="Unassembled WGS sequence"/>
</dbReference>
<dbReference type="PRINTS" id="PR00081">
    <property type="entry name" value="GDHRDH"/>
</dbReference>
<protein>
    <submittedName>
        <fullName evidence="4">SDR family NAD(P)-dependent oxidoreductase</fullName>
    </submittedName>
</protein>
<keyword evidence="3" id="KW-1185">Reference proteome</keyword>
<evidence type="ECO:0000256" key="1">
    <source>
        <dbReference type="ARBA" id="ARBA00006484"/>
    </source>
</evidence>
<dbReference type="SUPFAM" id="SSF51735">
    <property type="entry name" value="NAD(P)-binding Rossmann-fold domains"/>
    <property type="match status" value="1"/>
</dbReference>
<evidence type="ECO:0000313" key="3">
    <source>
        <dbReference type="Proteomes" id="UP000095285"/>
    </source>
</evidence>
<dbReference type="Pfam" id="PF00106">
    <property type="entry name" value="adh_short"/>
    <property type="match status" value="1"/>
</dbReference>
<organism evidence="3 4">
    <name type="scientific">Loa loa</name>
    <name type="common">Eye worm</name>
    <name type="synonym">Filaria loa</name>
    <dbReference type="NCBI Taxonomy" id="7209"/>
    <lineage>
        <taxon>Eukaryota</taxon>
        <taxon>Metazoa</taxon>
        <taxon>Ecdysozoa</taxon>
        <taxon>Nematoda</taxon>
        <taxon>Chromadorea</taxon>
        <taxon>Rhabditida</taxon>
        <taxon>Spirurina</taxon>
        <taxon>Spiruromorpha</taxon>
        <taxon>Filarioidea</taxon>
        <taxon>Onchocercidae</taxon>
        <taxon>Loa</taxon>
    </lineage>
</organism>
<dbReference type="AlphaFoldDB" id="A0A1I7V822"/>
<dbReference type="eggNOG" id="KOG1208">
    <property type="taxonomic scope" value="Eukaryota"/>
</dbReference>
<dbReference type="PANTHER" id="PTHR24320:SF148">
    <property type="entry name" value="NAD(P)-BINDING ROSSMANN-FOLD SUPERFAMILY PROTEIN"/>
    <property type="match status" value="1"/>
</dbReference>
<dbReference type="GO" id="GO:0016491">
    <property type="term" value="F:oxidoreductase activity"/>
    <property type="evidence" value="ECO:0007669"/>
    <property type="project" value="UniProtKB-KW"/>
</dbReference>
<sequence>MASNHHRQQSVLITGANQGIGYHTALQLCAKGYSVTIACRNSDKAKNACASIIKQLGDSVSIDFIIIDLSALSSVSKSVSVIAAEKRCYDIIILNAGVLLPKIRKTKDGFDTTFQVNYLSQFYLLNELLGVATPKEGVKIIALTSILYKFLCPKISSRRDRLQKMFSPSNGTSGWLSYARSKLATAMLTCYLDRIKGIQAIAVHPGAVNTSLSSNISPRMRKILKTMHASRFLSRIEDGARNVVECIEKSHLPKIFRNSTKYSNVPKRISSEQNGINLMILSKEMITSALPQFCPNRILYSLN</sequence>
<keyword evidence="2" id="KW-0560">Oxidoreductase</keyword>
<dbReference type="STRING" id="7209.A0A1I7V822"/>